<dbReference type="Pfam" id="PF04542">
    <property type="entry name" value="Sigma70_r2"/>
    <property type="match status" value="1"/>
</dbReference>
<evidence type="ECO:0000256" key="4">
    <source>
        <dbReference type="ARBA" id="ARBA00023163"/>
    </source>
</evidence>
<keyword evidence="3" id="KW-0731">Sigma factor</keyword>
<evidence type="ECO:0000259" key="6">
    <source>
        <dbReference type="Pfam" id="PF08281"/>
    </source>
</evidence>
<dbReference type="InterPro" id="IPR013324">
    <property type="entry name" value="RNA_pol_sigma_r3/r4-like"/>
</dbReference>
<dbReference type="NCBIfam" id="TIGR02937">
    <property type="entry name" value="sigma70-ECF"/>
    <property type="match status" value="1"/>
</dbReference>
<dbReference type="PANTHER" id="PTHR43133">
    <property type="entry name" value="RNA POLYMERASE ECF-TYPE SIGMA FACTO"/>
    <property type="match status" value="1"/>
</dbReference>
<feature type="domain" description="RNA polymerase sigma-70 region 2" evidence="5">
    <location>
        <begin position="20"/>
        <end position="74"/>
    </location>
</feature>
<dbReference type="InterPro" id="IPR036388">
    <property type="entry name" value="WH-like_DNA-bd_sf"/>
</dbReference>
<dbReference type="SUPFAM" id="SSF88946">
    <property type="entry name" value="Sigma2 domain of RNA polymerase sigma factors"/>
    <property type="match status" value="1"/>
</dbReference>
<reference evidence="7 8" key="1">
    <citation type="submission" date="2018-08" db="EMBL/GenBank/DDBJ databases">
        <title>Thalassotalea euphylliae genome.</title>
        <authorList>
            <person name="Summers S."/>
            <person name="Rice S.A."/>
            <person name="Freckelton M.L."/>
            <person name="Nedved B.T."/>
            <person name="Hadfield M.G."/>
        </authorList>
    </citation>
    <scope>NUCLEOTIDE SEQUENCE [LARGE SCALE GENOMIC DNA]</scope>
    <source>
        <strain evidence="7 8">H1</strain>
    </source>
</reference>
<dbReference type="EMBL" id="QUOU01000001">
    <property type="protein sequence ID" value="REL28274.1"/>
    <property type="molecule type" value="Genomic_DNA"/>
</dbReference>
<evidence type="ECO:0000259" key="5">
    <source>
        <dbReference type="Pfam" id="PF04542"/>
    </source>
</evidence>
<accession>A0A3E0TUZ5</accession>
<dbReference type="Gene3D" id="1.10.1740.10">
    <property type="match status" value="1"/>
</dbReference>
<evidence type="ECO:0000256" key="1">
    <source>
        <dbReference type="ARBA" id="ARBA00010641"/>
    </source>
</evidence>
<dbReference type="InterPro" id="IPR013249">
    <property type="entry name" value="RNA_pol_sigma70_r4_t2"/>
</dbReference>
<dbReference type="Gene3D" id="1.10.10.10">
    <property type="entry name" value="Winged helix-like DNA-binding domain superfamily/Winged helix DNA-binding domain"/>
    <property type="match status" value="1"/>
</dbReference>
<evidence type="ECO:0000313" key="8">
    <source>
        <dbReference type="Proteomes" id="UP000256478"/>
    </source>
</evidence>
<dbReference type="InterPro" id="IPR014284">
    <property type="entry name" value="RNA_pol_sigma-70_dom"/>
</dbReference>
<protein>
    <submittedName>
        <fullName evidence="7">RNA polymerase sigma factor</fullName>
    </submittedName>
</protein>
<name>A0A3E0TUZ5_9GAMM</name>
<evidence type="ECO:0000256" key="3">
    <source>
        <dbReference type="ARBA" id="ARBA00023082"/>
    </source>
</evidence>
<dbReference type="Pfam" id="PF08281">
    <property type="entry name" value="Sigma70_r4_2"/>
    <property type="match status" value="1"/>
</dbReference>
<feature type="domain" description="RNA polymerase sigma factor 70 region 4 type 2" evidence="6">
    <location>
        <begin position="111"/>
        <end position="162"/>
    </location>
</feature>
<evidence type="ECO:0000256" key="2">
    <source>
        <dbReference type="ARBA" id="ARBA00023015"/>
    </source>
</evidence>
<dbReference type="GO" id="GO:0003677">
    <property type="term" value="F:DNA binding"/>
    <property type="evidence" value="ECO:0007669"/>
    <property type="project" value="InterPro"/>
</dbReference>
<dbReference type="GO" id="GO:0016987">
    <property type="term" value="F:sigma factor activity"/>
    <property type="evidence" value="ECO:0007669"/>
    <property type="project" value="UniProtKB-KW"/>
</dbReference>
<dbReference type="SUPFAM" id="SSF88659">
    <property type="entry name" value="Sigma3 and sigma4 domains of RNA polymerase sigma factors"/>
    <property type="match status" value="1"/>
</dbReference>
<dbReference type="GO" id="GO:0006352">
    <property type="term" value="P:DNA-templated transcription initiation"/>
    <property type="evidence" value="ECO:0007669"/>
    <property type="project" value="InterPro"/>
</dbReference>
<dbReference type="InterPro" id="IPR013325">
    <property type="entry name" value="RNA_pol_sigma_r2"/>
</dbReference>
<dbReference type="InterPro" id="IPR007627">
    <property type="entry name" value="RNA_pol_sigma70_r2"/>
</dbReference>
<dbReference type="AlphaFoldDB" id="A0A3E0TUZ5"/>
<gene>
    <name evidence="7" type="ORF">DXX93_18000</name>
</gene>
<keyword evidence="4" id="KW-0804">Transcription</keyword>
<dbReference type="Proteomes" id="UP000256478">
    <property type="component" value="Unassembled WGS sequence"/>
</dbReference>
<comment type="similarity">
    <text evidence="1">Belongs to the sigma-70 factor family. ECF subfamily.</text>
</comment>
<keyword evidence="2" id="KW-0805">Transcription regulation</keyword>
<dbReference type="PANTHER" id="PTHR43133:SF63">
    <property type="entry name" value="RNA POLYMERASE SIGMA FACTOR FECI-RELATED"/>
    <property type="match status" value="1"/>
</dbReference>
<dbReference type="InterPro" id="IPR039425">
    <property type="entry name" value="RNA_pol_sigma-70-like"/>
</dbReference>
<evidence type="ECO:0000313" key="7">
    <source>
        <dbReference type="EMBL" id="REL28274.1"/>
    </source>
</evidence>
<dbReference type="OrthoDB" id="6689546at2"/>
<proteinExistence type="inferred from homology"/>
<dbReference type="RefSeq" id="WP_116009318.1">
    <property type="nucleotide sequence ID" value="NZ_QUOU01000001.1"/>
</dbReference>
<comment type="caution">
    <text evidence="7">The sequence shown here is derived from an EMBL/GenBank/DDBJ whole genome shotgun (WGS) entry which is preliminary data.</text>
</comment>
<sequence>MTNENMFHKLFLSSKEGLNRLVARIVPPSDIEDIVQETYVRLCGVKDVKGISSPKSFMYKTAKNLALDYAKQARVKLVDDVDDWNAFESLLTDTTHDEEFQKYTSNKDFEELCEAIRMLPVQCRKVFVLKKVYGHSQKEIASSLGLSESTVEKHVSAGTKRCYQFIKNQRSLEEKSFVKTKQGDAK</sequence>
<organism evidence="7 8">
    <name type="scientific">Thalassotalea euphylliae</name>
    <dbReference type="NCBI Taxonomy" id="1655234"/>
    <lineage>
        <taxon>Bacteria</taxon>
        <taxon>Pseudomonadati</taxon>
        <taxon>Pseudomonadota</taxon>
        <taxon>Gammaproteobacteria</taxon>
        <taxon>Alteromonadales</taxon>
        <taxon>Colwelliaceae</taxon>
        <taxon>Thalassotalea</taxon>
    </lineage>
</organism>